<dbReference type="AlphaFoldDB" id="A0A6N9HN72"/>
<gene>
    <name evidence="2" type="ORF">GTP41_19555</name>
</gene>
<evidence type="ECO:0000313" key="3">
    <source>
        <dbReference type="Proteomes" id="UP000448575"/>
    </source>
</evidence>
<dbReference type="EMBL" id="WWCJ01000015">
    <property type="protein sequence ID" value="MYN04292.1"/>
    <property type="molecule type" value="Genomic_DNA"/>
</dbReference>
<reference evidence="2 3" key="1">
    <citation type="submission" date="2019-12" db="EMBL/GenBank/DDBJ databases">
        <title>Novel species isolated from a subtropical stream in China.</title>
        <authorList>
            <person name="Lu H."/>
        </authorList>
    </citation>
    <scope>NUCLEOTIDE SEQUENCE [LARGE SCALE GENOMIC DNA]</scope>
    <source>
        <strain evidence="2 3">DS3</strain>
    </source>
</reference>
<name>A0A6N9HN72_9BURK</name>
<keyword evidence="3" id="KW-1185">Reference proteome</keyword>
<evidence type="ECO:0000259" key="1">
    <source>
        <dbReference type="Pfam" id="PF08885"/>
    </source>
</evidence>
<proteinExistence type="predicted"/>
<dbReference type="Pfam" id="PF08885">
    <property type="entry name" value="GSCFA"/>
    <property type="match status" value="1"/>
</dbReference>
<dbReference type="RefSeq" id="WP_161027251.1">
    <property type="nucleotide sequence ID" value="NZ_WWCJ01000015.1"/>
</dbReference>
<dbReference type="InterPro" id="IPR014982">
    <property type="entry name" value="GSCFA"/>
</dbReference>
<sequence>MSGVPYQTFPPAQFWKNAASASELALVDFDFGKKFSFKASDGFGTAGSCFAQHFGRKLIERGGRVLFAETRHPLLPETYGHGYEVFSARYGNIYTTRQLLELLQQAAGLRAPIFEFGKRHDGRILDMLRPRAVPAGFANVAEAEADRRYHLLAVQHLLRSLDVFVFTLGLTESWENSAYGYCYPIVPGAEAGEFDGNRHKFVNYSVAQVTADLDAICGIVRALNPHAKVMFTVSPVSLVATAEPRSVVVSTVASKSILRAAVDEVVRRFDYVDYFPSYEIITSPLTRGRFWERNGRDVTAEGVQTVMQVFFRSRFEQGGVAEPVAAAEVKAQDAENEILALLEADCDEVILDRFNANRS</sequence>
<dbReference type="Proteomes" id="UP000448575">
    <property type="component" value="Unassembled WGS sequence"/>
</dbReference>
<evidence type="ECO:0000313" key="2">
    <source>
        <dbReference type="EMBL" id="MYN04292.1"/>
    </source>
</evidence>
<accession>A0A6N9HN72</accession>
<protein>
    <recommendedName>
        <fullName evidence="1">GSCFA domain-containing protein</fullName>
    </recommendedName>
</protein>
<organism evidence="2 3">
    <name type="scientific">Pseudoduganella guangdongensis</name>
    <dbReference type="NCBI Taxonomy" id="2692179"/>
    <lineage>
        <taxon>Bacteria</taxon>
        <taxon>Pseudomonadati</taxon>
        <taxon>Pseudomonadota</taxon>
        <taxon>Betaproteobacteria</taxon>
        <taxon>Burkholderiales</taxon>
        <taxon>Oxalobacteraceae</taxon>
        <taxon>Telluria group</taxon>
        <taxon>Pseudoduganella</taxon>
    </lineage>
</organism>
<comment type="caution">
    <text evidence="2">The sequence shown here is derived from an EMBL/GenBank/DDBJ whole genome shotgun (WGS) entry which is preliminary data.</text>
</comment>
<feature type="domain" description="GSCFA" evidence="1">
    <location>
        <begin position="45"/>
        <end position="310"/>
    </location>
</feature>